<organism evidence="1 2">
    <name type="scientific">Setaria italica</name>
    <name type="common">Foxtail millet</name>
    <name type="synonym">Panicum italicum</name>
    <dbReference type="NCBI Taxonomy" id="4555"/>
    <lineage>
        <taxon>Eukaryota</taxon>
        <taxon>Viridiplantae</taxon>
        <taxon>Streptophyta</taxon>
        <taxon>Embryophyta</taxon>
        <taxon>Tracheophyta</taxon>
        <taxon>Spermatophyta</taxon>
        <taxon>Magnoliopsida</taxon>
        <taxon>Liliopsida</taxon>
        <taxon>Poales</taxon>
        <taxon>Poaceae</taxon>
        <taxon>PACMAD clade</taxon>
        <taxon>Panicoideae</taxon>
        <taxon>Panicodae</taxon>
        <taxon>Paniceae</taxon>
        <taxon>Cenchrinae</taxon>
        <taxon>Setaria</taxon>
    </lineage>
</organism>
<protein>
    <submittedName>
        <fullName evidence="1">Uncharacterized protein</fullName>
    </submittedName>
</protein>
<dbReference type="InParanoid" id="K3YKR9"/>
<evidence type="ECO:0000313" key="1">
    <source>
        <dbReference type="EnsemblPlants" id="KQL01151"/>
    </source>
</evidence>
<accession>K3YKR9</accession>
<reference evidence="1" key="2">
    <citation type="submission" date="2018-08" db="UniProtKB">
        <authorList>
            <consortium name="EnsemblPlants"/>
        </authorList>
    </citation>
    <scope>IDENTIFICATION</scope>
    <source>
        <strain evidence="1">Yugu1</strain>
    </source>
</reference>
<reference evidence="2" key="1">
    <citation type="journal article" date="2012" name="Nat. Biotechnol.">
        <title>Reference genome sequence of the model plant Setaria.</title>
        <authorList>
            <person name="Bennetzen J.L."/>
            <person name="Schmutz J."/>
            <person name="Wang H."/>
            <person name="Percifield R."/>
            <person name="Hawkins J."/>
            <person name="Pontaroli A.C."/>
            <person name="Estep M."/>
            <person name="Feng L."/>
            <person name="Vaughn J.N."/>
            <person name="Grimwood J."/>
            <person name="Jenkins J."/>
            <person name="Barry K."/>
            <person name="Lindquist E."/>
            <person name="Hellsten U."/>
            <person name="Deshpande S."/>
            <person name="Wang X."/>
            <person name="Wu X."/>
            <person name="Mitros T."/>
            <person name="Triplett J."/>
            <person name="Yang X."/>
            <person name="Ye C.Y."/>
            <person name="Mauro-Herrera M."/>
            <person name="Wang L."/>
            <person name="Li P."/>
            <person name="Sharma M."/>
            <person name="Sharma R."/>
            <person name="Ronald P.C."/>
            <person name="Panaud O."/>
            <person name="Kellogg E.A."/>
            <person name="Brutnell T.P."/>
            <person name="Doust A.N."/>
            <person name="Tuskan G.A."/>
            <person name="Rokhsar D."/>
            <person name="Devos K.M."/>
        </authorList>
    </citation>
    <scope>NUCLEOTIDE SEQUENCE [LARGE SCALE GENOMIC DNA]</scope>
    <source>
        <strain evidence="2">cv. Yugu1</strain>
    </source>
</reference>
<dbReference type="Proteomes" id="UP000004995">
    <property type="component" value="Unassembled WGS sequence"/>
</dbReference>
<dbReference type="AlphaFoldDB" id="K3YKR9"/>
<keyword evidence="2" id="KW-1185">Reference proteome</keyword>
<dbReference type="Gramene" id="KQL01151">
    <property type="protein sequence ID" value="KQL01151"/>
    <property type="gene ID" value="SETIT_014838mg"/>
</dbReference>
<proteinExistence type="predicted"/>
<dbReference type="EMBL" id="AGNK02003631">
    <property type="status" value="NOT_ANNOTATED_CDS"/>
    <property type="molecule type" value="Genomic_DNA"/>
</dbReference>
<dbReference type="EnsemblPlants" id="KQL01151">
    <property type="protein sequence ID" value="KQL01151"/>
    <property type="gene ID" value="SETIT_014838mg"/>
</dbReference>
<name>K3YKR9_SETIT</name>
<evidence type="ECO:0000313" key="2">
    <source>
        <dbReference type="Proteomes" id="UP000004995"/>
    </source>
</evidence>
<dbReference type="HOGENOM" id="CLU_3110016_0_0_1"/>
<sequence length="51" mass="6159">MCTFIKLTEQRNYTGQWNVHTAVRWLFPHEKPLTSPQSMPCRLVPTWFLHM</sequence>